<keyword evidence="2" id="KW-1185">Reference proteome</keyword>
<dbReference type="EMBL" id="QKWP01002039">
    <property type="protein sequence ID" value="RIB05169.1"/>
    <property type="molecule type" value="Genomic_DNA"/>
</dbReference>
<dbReference type="Proteomes" id="UP000266673">
    <property type="component" value="Unassembled WGS sequence"/>
</dbReference>
<gene>
    <name evidence="1" type="ORF">C2G38_2220450</name>
</gene>
<accession>A0A397U8T8</accession>
<proteinExistence type="predicted"/>
<comment type="caution">
    <text evidence="1">The sequence shown here is derived from an EMBL/GenBank/DDBJ whole genome shotgun (WGS) entry which is preliminary data.</text>
</comment>
<reference evidence="1 2" key="1">
    <citation type="submission" date="2018-06" db="EMBL/GenBank/DDBJ databases">
        <title>Comparative genomics reveals the genomic features of Rhizophagus irregularis, R. cerebriforme, R. diaphanum and Gigaspora rosea, and their symbiotic lifestyle signature.</title>
        <authorList>
            <person name="Morin E."/>
            <person name="San Clemente H."/>
            <person name="Chen E.C.H."/>
            <person name="De La Providencia I."/>
            <person name="Hainaut M."/>
            <person name="Kuo A."/>
            <person name="Kohler A."/>
            <person name="Murat C."/>
            <person name="Tang N."/>
            <person name="Roy S."/>
            <person name="Loubradou J."/>
            <person name="Henrissat B."/>
            <person name="Grigoriev I.V."/>
            <person name="Corradi N."/>
            <person name="Roux C."/>
            <person name="Martin F.M."/>
        </authorList>
    </citation>
    <scope>NUCLEOTIDE SEQUENCE [LARGE SCALE GENOMIC DNA]</scope>
    <source>
        <strain evidence="1 2">DAOM 194757</strain>
    </source>
</reference>
<dbReference type="AlphaFoldDB" id="A0A397U8T8"/>
<protein>
    <submittedName>
        <fullName evidence="1">Uncharacterized protein</fullName>
    </submittedName>
</protein>
<evidence type="ECO:0000313" key="2">
    <source>
        <dbReference type="Proteomes" id="UP000266673"/>
    </source>
</evidence>
<sequence>MNSKKTTEEALVPLVPKRESSHSQMLKVKLLDEKPPNDEQLPKVLKFVLEVVENIIKNDHKEDSKEIKYIPSFIKVFPQEARPVKSRQKGINSEKVLGPYYAAEKSCDVMQDRGCKLNSELKYLIDGYLKELDNLIPKLREDETQKVFDTYYVPDEPEKKLPQDVAFGLEIDLKLLQMLLSECNDILQRWAIEKKKYSRKPLDEKSEEEVVFKKDENKAPNICLKFIEAGNVDETDKSERIGVEKDKEKDELNEAEILVEPNYVRCGTFGNCRQKE</sequence>
<evidence type="ECO:0000313" key="1">
    <source>
        <dbReference type="EMBL" id="RIB05169.1"/>
    </source>
</evidence>
<organism evidence="1 2">
    <name type="scientific">Gigaspora rosea</name>
    <dbReference type="NCBI Taxonomy" id="44941"/>
    <lineage>
        <taxon>Eukaryota</taxon>
        <taxon>Fungi</taxon>
        <taxon>Fungi incertae sedis</taxon>
        <taxon>Mucoromycota</taxon>
        <taxon>Glomeromycotina</taxon>
        <taxon>Glomeromycetes</taxon>
        <taxon>Diversisporales</taxon>
        <taxon>Gigasporaceae</taxon>
        <taxon>Gigaspora</taxon>
    </lineage>
</organism>
<name>A0A397U8T8_9GLOM</name>